<proteinExistence type="predicted"/>
<accession>A0ABS0XBG1</accession>
<keyword evidence="1 2" id="KW-0238">DNA-binding</keyword>
<dbReference type="Proteomes" id="UP000634780">
    <property type="component" value="Unassembled WGS sequence"/>
</dbReference>
<reference evidence="4 5" key="1">
    <citation type="submission" date="2020-12" db="EMBL/GenBank/DDBJ databases">
        <title>Streptomyces typhae sp. nov., a novel endophytic actinomycete isolated from the root of cattail pollen (Typha angustifolia L.).</title>
        <authorList>
            <person name="Peng C."/>
            <person name="Liu C."/>
        </authorList>
    </citation>
    <scope>NUCLEOTIDE SEQUENCE [LARGE SCALE GENOMIC DNA]</scope>
    <source>
        <strain evidence="4 5">JCM 4753</strain>
    </source>
</reference>
<dbReference type="InterPro" id="IPR001647">
    <property type="entry name" value="HTH_TetR"/>
</dbReference>
<evidence type="ECO:0000313" key="5">
    <source>
        <dbReference type="Proteomes" id="UP000634780"/>
    </source>
</evidence>
<dbReference type="PROSITE" id="PS50977">
    <property type="entry name" value="HTH_TETR_2"/>
    <property type="match status" value="1"/>
</dbReference>
<dbReference type="SUPFAM" id="SSF48498">
    <property type="entry name" value="Tetracyclin repressor-like, C-terminal domain"/>
    <property type="match status" value="1"/>
</dbReference>
<dbReference type="RefSeq" id="WP_190119724.1">
    <property type="nucleotide sequence ID" value="NZ_BMVR01000017.1"/>
</dbReference>
<dbReference type="InterPro" id="IPR009057">
    <property type="entry name" value="Homeodomain-like_sf"/>
</dbReference>
<dbReference type="EMBL" id="JAEKOZ010000018">
    <property type="protein sequence ID" value="MBJ3810554.1"/>
    <property type="molecule type" value="Genomic_DNA"/>
</dbReference>
<feature type="domain" description="HTH tetR-type" evidence="3">
    <location>
        <begin position="8"/>
        <end position="68"/>
    </location>
</feature>
<dbReference type="SUPFAM" id="SSF46689">
    <property type="entry name" value="Homeodomain-like"/>
    <property type="match status" value="1"/>
</dbReference>
<protein>
    <submittedName>
        <fullName evidence="4">TetR family transcriptional regulator</fullName>
    </submittedName>
</protein>
<evidence type="ECO:0000256" key="2">
    <source>
        <dbReference type="PROSITE-ProRule" id="PRU00335"/>
    </source>
</evidence>
<dbReference type="Gene3D" id="1.10.357.10">
    <property type="entry name" value="Tetracycline Repressor, domain 2"/>
    <property type="match status" value="1"/>
</dbReference>
<feature type="DNA-binding region" description="H-T-H motif" evidence="2">
    <location>
        <begin position="31"/>
        <end position="50"/>
    </location>
</feature>
<keyword evidence="5" id="KW-1185">Reference proteome</keyword>
<evidence type="ECO:0000259" key="3">
    <source>
        <dbReference type="PROSITE" id="PS50977"/>
    </source>
</evidence>
<evidence type="ECO:0000256" key="1">
    <source>
        <dbReference type="ARBA" id="ARBA00023125"/>
    </source>
</evidence>
<organism evidence="4 5">
    <name type="scientific">Streptomyces flavofungini</name>
    <dbReference type="NCBI Taxonomy" id="68200"/>
    <lineage>
        <taxon>Bacteria</taxon>
        <taxon>Bacillati</taxon>
        <taxon>Actinomycetota</taxon>
        <taxon>Actinomycetes</taxon>
        <taxon>Kitasatosporales</taxon>
        <taxon>Streptomycetaceae</taxon>
        <taxon>Streptomyces</taxon>
    </lineage>
</organism>
<gene>
    <name evidence="4" type="ORF">JGB26_26185</name>
</gene>
<comment type="caution">
    <text evidence="4">The sequence shown here is derived from an EMBL/GenBank/DDBJ whole genome shotgun (WGS) entry which is preliminary data.</text>
</comment>
<evidence type="ECO:0000313" key="4">
    <source>
        <dbReference type="EMBL" id="MBJ3810554.1"/>
    </source>
</evidence>
<dbReference type="InterPro" id="IPR036271">
    <property type="entry name" value="Tet_transcr_reg_TetR-rel_C_sf"/>
</dbReference>
<sequence length="180" mass="19707">MPRQVDHAARRRDIGAAVLKIAAERGFREATIRAVASAVGASTSQVTHYVSGRDELIRIAVRHEIETRQAQITELLADSDRPLRALVEWAVLGAGPDAQRIWLAIVLGARTEPIVRAELEEFNRWWDAAVRRLAGSPGAADVVDVLVDGLVLAGFEAPEQWTPERRLRVVDAVLAPLGAR</sequence>
<name>A0ABS0XBG1_9ACTN</name>